<proteinExistence type="inferred from homology"/>
<comment type="caution">
    <text evidence="3">The sequence shown here is derived from an EMBL/GenBank/DDBJ whole genome shotgun (WGS) entry which is preliminary data.</text>
</comment>
<protein>
    <recommendedName>
        <fullName evidence="2">NAD(P)-binding domain-containing protein</fullName>
    </recommendedName>
</protein>
<organism evidence="3 4">
    <name type="scientific">Friedmanniomyces simplex</name>
    <dbReference type="NCBI Taxonomy" id="329884"/>
    <lineage>
        <taxon>Eukaryota</taxon>
        <taxon>Fungi</taxon>
        <taxon>Dikarya</taxon>
        <taxon>Ascomycota</taxon>
        <taxon>Pezizomycotina</taxon>
        <taxon>Dothideomycetes</taxon>
        <taxon>Dothideomycetidae</taxon>
        <taxon>Mycosphaerellales</taxon>
        <taxon>Teratosphaeriaceae</taxon>
        <taxon>Friedmanniomyces</taxon>
    </lineage>
</organism>
<dbReference type="Gene3D" id="3.40.50.720">
    <property type="entry name" value="NAD(P)-binding Rossmann-like Domain"/>
    <property type="match status" value="1"/>
</dbReference>
<sequence>MPTYALLGATGATGSAVLRCLLEEPPADLTLNIFVRNKTKLLKAFPELESTKQPQISIVEGTPSDQDALQRALTDAAVIFQCIATNESKPGVSVAYDTATSLIDTLKALHSSQKDAYHPPMILQVRAAPLNPTFAAQEPWLMSSFIHFALYHTYADTDRACKLLASTHDEIPELLDYAFVDTQAVFDAEGTTRTGHELTLIGPLTQSISYADVGAGFCEIAERREEFKGNGVGVKATGKVRATPGSNMYYLAVGIKGRLFG</sequence>
<dbReference type="Proteomes" id="UP000309340">
    <property type="component" value="Unassembled WGS sequence"/>
</dbReference>
<evidence type="ECO:0000256" key="1">
    <source>
        <dbReference type="ARBA" id="ARBA00038376"/>
    </source>
</evidence>
<evidence type="ECO:0000313" key="4">
    <source>
        <dbReference type="Proteomes" id="UP000309340"/>
    </source>
</evidence>
<dbReference type="SUPFAM" id="SSF51735">
    <property type="entry name" value="NAD(P)-binding Rossmann-fold domains"/>
    <property type="match status" value="1"/>
</dbReference>
<keyword evidence="4" id="KW-1185">Reference proteome</keyword>
<reference evidence="3 4" key="1">
    <citation type="submission" date="2017-03" db="EMBL/GenBank/DDBJ databases">
        <title>Genomes of endolithic fungi from Antarctica.</title>
        <authorList>
            <person name="Coleine C."/>
            <person name="Masonjones S."/>
            <person name="Stajich J.E."/>
        </authorList>
    </citation>
    <scope>NUCLEOTIDE SEQUENCE [LARGE SCALE GENOMIC DNA]</scope>
    <source>
        <strain evidence="3 4">CCFEE 5184</strain>
    </source>
</reference>
<dbReference type="GO" id="GO:0016646">
    <property type="term" value="F:oxidoreductase activity, acting on the CH-NH group of donors, NAD or NADP as acceptor"/>
    <property type="evidence" value="ECO:0007669"/>
    <property type="project" value="TreeGrafter"/>
</dbReference>
<dbReference type="InterPro" id="IPR016040">
    <property type="entry name" value="NAD(P)-bd_dom"/>
</dbReference>
<accession>A0A4U0XUU8</accession>
<dbReference type="STRING" id="329884.A0A4U0XUU8"/>
<feature type="domain" description="NAD(P)-binding" evidence="2">
    <location>
        <begin position="8"/>
        <end position="215"/>
    </location>
</feature>
<dbReference type="EMBL" id="NAJQ01000050">
    <property type="protein sequence ID" value="TKA81514.1"/>
    <property type="molecule type" value="Genomic_DNA"/>
</dbReference>
<comment type="similarity">
    <text evidence="1">Belongs to the avfA family.</text>
</comment>
<dbReference type="PANTHER" id="PTHR43355:SF2">
    <property type="entry name" value="FLAVIN REDUCTASE (NADPH)"/>
    <property type="match status" value="1"/>
</dbReference>
<dbReference type="AlphaFoldDB" id="A0A4U0XUU8"/>
<dbReference type="Pfam" id="PF13460">
    <property type="entry name" value="NAD_binding_10"/>
    <property type="match status" value="1"/>
</dbReference>
<dbReference type="InterPro" id="IPR051606">
    <property type="entry name" value="Polyketide_Oxido-like"/>
</dbReference>
<evidence type="ECO:0000313" key="3">
    <source>
        <dbReference type="EMBL" id="TKA81514.1"/>
    </source>
</evidence>
<gene>
    <name evidence="3" type="ORF">B0A55_02994</name>
</gene>
<dbReference type="InterPro" id="IPR036291">
    <property type="entry name" value="NAD(P)-bd_dom_sf"/>
</dbReference>
<name>A0A4U0XUU8_9PEZI</name>
<evidence type="ECO:0000259" key="2">
    <source>
        <dbReference type="Pfam" id="PF13460"/>
    </source>
</evidence>
<dbReference type="PANTHER" id="PTHR43355">
    <property type="entry name" value="FLAVIN REDUCTASE (NADPH)"/>
    <property type="match status" value="1"/>
</dbReference>
<dbReference type="OrthoDB" id="10254221at2759"/>